<dbReference type="AlphaFoldDB" id="A0A8B6BFC3"/>
<accession>A0A8B6BFC3</accession>
<reference evidence="1" key="1">
    <citation type="submission" date="2018-11" db="EMBL/GenBank/DDBJ databases">
        <authorList>
            <person name="Alioto T."/>
            <person name="Alioto T."/>
        </authorList>
    </citation>
    <scope>NUCLEOTIDE SEQUENCE</scope>
</reference>
<sequence>VKECHDRYIVCGDKYKAIREAVVAAGISQNEIELQEALSVQHKDAWQTRVMILLALHREVAMNNIHTDEQKFSDQGHSILIETVSKHGLFKDQNARLAANLVSVTTAATV</sequence>
<dbReference type="Proteomes" id="UP000596742">
    <property type="component" value="Unassembled WGS sequence"/>
</dbReference>
<keyword evidence="2" id="KW-1185">Reference proteome</keyword>
<proteinExistence type="predicted"/>
<gene>
    <name evidence="1" type="ORF">MGAL_10B088285</name>
</gene>
<dbReference type="EMBL" id="UYJE01000088">
    <property type="protein sequence ID" value="VDH90008.1"/>
    <property type="molecule type" value="Genomic_DNA"/>
</dbReference>
<protein>
    <submittedName>
        <fullName evidence="1">Uncharacterized protein</fullName>
    </submittedName>
</protein>
<evidence type="ECO:0000313" key="2">
    <source>
        <dbReference type="Proteomes" id="UP000596742"/>
    </source>
</evidence>
<feature type="non-terminal residue" evidence="1">
    <location>
        <position position="110"/>
    </location>
</feature>
<name>A0A8B6BFC3_MYTGA</name>
<organism evidence="1 2">
    <name type="scientific">Mytilus galloprovincialis</name>
    <name type="common">Mediterranean mussel</name>
    <dbReference type="NCBI Taxonomy" id="29158"/>
    <lineage>
        <taxon>Eukaryota</taxon>
        <taxon>Metazoa</taxon>
        <taxon>Spiralia</taxon>
        <taxon>Lophotrochozoa</taxon>
        <taxon>Mollusca</taxon>
        <taxon>Bivalvia</taxon>
        <taxon>Autobranchia</taxon>
        <taxon>Pteriomorphia</taxon>
        <taxon>Mytilida</taxon>
        <taxon>Mytiloidea</taxon>
        <taxon>Mytilidae</taxon>
        <taxon>Mytilinae</taxon>
        <taxon>Mytilus</taxon>
    </lineage>
</organism>
<evidence type="ECO:0000313" key="1">
    <source>
        <dbReference type="EMBL" id="VDH90008.1"/>
    </source>
</evidence>
<comment type="caution">
    <text evidence="1">The sequence shown here is derived from an EMBL/GenBank/DDBJ whole genome shotgun (WGS) entry which is preliminary data.</text>
</comment>